<dbReference type="Pfam" id="PF24877">
    <property type="entry name" value="ILV_EDD_C"/>
    <property type="match status" value="1"/>
</dbReference>
<evidence type="ECO:0000259" key="9">
    <source>
        <dbReference type="Pfam" id="PF00920"/>
    </source>
</evidence>
<dbReference type="AlphaFoldDB" id="A0A2V2ZLN2"/>
<dbReference type="GO" id="GO:0008652">
    <property type="term" value="P:amino acid biosynthetic process"/>
    <property type="evidence" value="ECO:0007669"/>
    <property type="project" value="UniProtKB-KW"/>
</dbReference>
<dbReference type="GO" id="GO:0009082">
    <property type="term" value="P:branched-chain amino acid biosynthetic process"/>
    <property type="evidence" value="ECO:0007669"/>
    <property type="project" value="UniProtKB-KW"/>
</dbReference>
<evidence type="ECO:0000256" key="7">
    <source>
        <dbReference type="ARBA" id="ARBA00023239"/>
    </source>
</evidence>
<evidence type="ECO:0000259" key="10">
    <source>
        <dbReference type="Pfam" id="PF24877"/>
    </source>
</evidence>
<feature type="domain" description="Dihydroxy-acid/6-phosphogluconate dehydratase C-terminal" evidence="10">
    <location>
        <begin position="362"/>
        <end position="555"/>
    </location>
</feature>
<keyword evidence="3" id="KW-0001">2Fe-2S</keyword>
<evidence type="ECO:0000313" key="11">
    <source>
        <dbReference type="EMBL" id="PWW20845.1"/>
    </source>
</evidence>
<dbReference type="PANTHER" id="PTHR43183:SF1">
    <property type="entry name" value="HYPOTHETICAL DIHYDROXY-ACID DEHYDRATASE (EUROFUNG)-RELATED"/>
    <property type="match status" value="1"/>
</dbReference>
<keyword evidence="2" id="KW-0028">Amino-acid biosynthesis</keyword>
<proteinExistence type="inferred from homology"/>
<dbReference type="InterPro" id="IPR056740">
    <property type="entry name" value="ILV_EDD_C"/>
</dbReference>
<dbReference type="EMBL" id="QGTW01000014">
    <property type="protein sequence ID" value="PWW20845.1"/>
    <property type="molecule type" value="Genomic_DNA"/>
</dbReference>
<evidence type="ECO:0000256" key="4">
    <source>
        <dbReference type="ARBA" id="ARBA00022723"/>
    </source>
</evidence>
<evidence type="ECO:0000256" key="3">
    <source>
        <dbReference type="ARBA" id="ARBA00022714"/>
    </source>
</evidence>
<dbReference type="SUPFAM" id="SSF143975">
    <property type="entry name" value="IlvD/EDD N-terminal domain-like"/>
    <property type="match status" value="1"/>
</dbReference>
<evidence type="ECO:0000256" key="1">
    <source>
        <dbReference type="ARBA" id="ARBA00006486"/>
    </source>
</evidence>
<keyword evidence="6" id="KW-0411">Iron-sulfur</keyword>
<comment type="caution">
    <text evidence="11">The sequence shown here is derived from an EMBL/GenBank/DDBJ whole genome shotgun (WGS) entry which is preliminary data.</text>
</comment>
<gene>
    <name evidence="11" type="ORF">DFO73_114138</name>
</gene>
<keyword evidence="8" id="KW-0100">Branched-chain amino acid biosynthesis</keyword>
<dbReference type="Proteomes" id="UP000247150">
    <property type="component" value="Unassembled WGS sequence"/>
</dbReference>
<dbReference type="RefSeq" id="WP_110066902.1">
    <property type="nucleotide sequence ID" value="NZ_QGTW01000014.1"/>
</dbReference>
<protein>
    <submittedName>
        <fullName evidence="11">Dihydroxy-acid dehydratase</fullName>
    </submittedName>
</protein>
<accession>A0A2V2ZLN2</accession>
<keyword evidence="4" id="KW-0479">Metal-binding</keyword>
<dbReference type="GO" id="GO:0046872">
    <property type="term" value="F:metal ion binding"/>
    <property type="evidence" value="ECO:0007669"/>
    <property type="project" value="UniProtKB-KW"/>
</dbReference>
<dbReference type="OrthoDB" id="9807077at2"/>
<name>A0A2V2ZLN2_9BACI</name>
<organism evidence="11 12">
    <name type="scientific">Cytobacillus oceanisediminis</name>
    <dbReference type="NCBI Taxonomy" id="665099"/>
    <lineage>
        <taxon>Bacteria</taxon>
        <taxon>Bacillati</taxon>
        <taxon>Bacillota</taxon>
        <taxon>Bacilli</taxon>
        <taxon>Bacillales</taxon>
        <taxon>Bacillaceae</taxon>
        <taxon>Cytobacillus</taxon>
    </lineage>
</organism>
<evidence type="ECO:0000256" key="2">
    <source>
        <dbReference type="ARBA" id="ARBA00022605"/>
    </source>
</evidence>
<reference evidence="11 12" key="1">
    <citation type="submission" date="2018-05" db="EMBL/GenBank/DDBJ databases">
        <title>Freshwater and sediment microbial communities from various areas in North America, analyzing microbe dynamics in response to fracking.</title>
        <authorList>
            <person name="Lamendella R."/>
        </authorList>
    </citation>
    <scope>NUCLEOTIDE SEQUENCE [LARGE SCALE GENOMIC DNA]</scope>
    <source>
        <strain evidence="11 12">15_TX</strain>
    </source>
</reference>
<dbReference type="PANTHER" id="PTHR43183">
    <property type="entry name" value="HYPOTHETICAL DIHYDROXYACID DEHYDRATASE (EUROFUNG)-RELATED"/>
    <property type="match status" value="1"/>
</dbReference>
<evidence type="ECO:0000256" key="5">
    <source>
        <dbReference type="ARBA" id="ARBA00023004"/>
    </source>
</evidence>
<comment type="similarity">
    <text evidence="1">Belongs to the IlvD/Edd family.</text>
</comment>
<keyword evidence="5" id="KW-0408">Iron</keyword>
<dbReference type="Pfam" id="PF00920">
    <property type="entry name" value="ILVD_EDD_N"/>
    <property type="match status" value="1"/>
</dbReference>
<dbReference type="InterPro" id="IPR037237">
    <property type="entry name" value="IlvD/EDD_N"/>
</dbReference>
<dbReference type="InterPro" id="IPR042096">
    <property type="entry name" value="Dihydro-acid_dehy_C"/>
</dbReference>
<dbReference type="Gene3D" id="3.50.30.80">
    <property type="entry name" value="IlvD/EDD C-terminal domain-like"/>
    <property type="match status" value="1"/>
</dbReference>
<dbReference type="NCBIfam" id="NF004784">
    <property type="entry name" value="PRK06131.1"/>
    <property type="match status" value="1"/>
</dbReference>
<dbReference type="InterPro" id="IPR052352">
    <property type="entry name" value="Sugar_Degrad_Dehydratases"/>
</dbReference>
<dbReference type="GO" id="GO:0051537">
    <property type="term" value="F:2 iron, 2 sulfur cluster binding"/>
    <property type="evidence" value="ECO:0007669"/>
    <property type="project" value="UniProtKB-KW"/>
</dbReference>
<dbReference type="GO" id="GO:0016836">
    <property type="term" value="F:hydro-lyase activity"/>
    <property type="evidence" value="ECO:0007669"/>
    <property type="project" value="UniProtKB-ARBA"/>
</dbReference>
<feature type="domain" description="Dihydroxy-acid/6-phosphogluconate dehydratase N-terminal" evidence="9">
    <location>
        <begin position="39"/>
        <end position="350"/>
    </location>
</feature>
<evidence type="ECO:0000313" key="12">
    <source>
        <dbReference type="Proteomes" id="UP000247150"/>
    </source>
</evidence>
<dbReference type="FunFam" id="3.50.30.80:FF:000001">
    <property type="entry name" value="Dihydroxy-acid dehydratase"/>
    <property type="match status" value="1"/>
</dbReference>
<evidence type="ECO:0000256" key="6">
    <source>
        <dbReference type="ARBA" id="ARBA00023014"/>
    </source>
</evidence>
<sequence>MTEGNKTKNLTSYGDKGFSQFIRQAFNRHLGYDPEDFTKPVIGICNTKSEINRCHSHIEPLITAIKNGVLMAGGIPLEFPTISLGEINTSPTTMLYRNLAAMDTEEMIRAQPIDGVVLIGGCDKVTPSQLMGAASANIPSILITGGPMNNGEYEGRTLGACSDCRFFWQEYRGEKVNDQEINEINKALAPTAGHCMVMGSASTMAVCAEAMGMMLPGGAAIPATHNRRLEHAVQTGKKIVELVEKNITPSQIITRRSLENAVRMLMAVGGSTNAVIHLTAIAGRLNIELPLELFDELSRTTPFIANLRPAGKFQMEDFFKAGGAPVVLKELESLLYTEELTATGKSLRENLEDVRCSDTYREIITRFEKPLHQEGGIAVLKGNLAPNGAVIKPKAATKELLKHKGRAVVFTSLKDLEERIDDPQLDISPDDIMVLQNAGPIGGPGMPEAGMLPIPQKLLKQGVRDMIRISDARMSGTAFGTVILHAAPEAAAGGPIGLVKTGDIIELNVEERVLQLHVTDEELEKRRMEWKPPTYFERGYTSLYQKHVLQADKGCDFDFLVSNPDKR</sequence>
<keyword evidence="7" id="KW-0456">Lyase</keyword>
<dbReference type="InterPro" id="IPR000581">
    <property type="entry name" value="ILV_EDD_N"/>
</dbReference>
<evidence type="ECO:0000256" key="8">
    <source>
        <dbReference type="ARBA" id="ARBA00023304"/>
    </source>
</evidence>
<dbReference type="SUPFAM" id="SSF52016">
    <property type="entry name" value="LeuD/IlvD-like"/>
    <property type="match status" value="1"/>
</dbReference>